<feature type="region of interest" description="Disordered" evidence="1">
    <location>
        <begin position="80"/>
        <end position="106"/>
    </location>
</feature>
<reference evidence="2" key="1">
    <citation type="submission" date="2015-04" db="UniProtKB">
        <authorList>
            <consortium name="EnsemblPlants"/>
        </authorList>
    </citation>
    <scope>IDENTIFICATION</scope>
    <source>
        <strain evidence="2">SL10</strain>
    </source>
</reference>
<dbReference type="Gramene" id="ONIVA01G22830.1">
    <property type="protein sequence ID" value="ONIVA01G22830.1"/>
    <property type="gene ID" value="ONIVA01G22830"/>
</dbReference>
<evidence type="ECO:0000313" key="3">
    <source>
        <dbReference type="Proteomes" id="UP000006591"/>
    </source>
</evidence>
<accession>A0A0E0FNE4</accession>
<protein>
    <submittedName>
        <fullName evidence="2">Uncharacterized protein</fullName>
    </submittedName>
</protein>
<organism evidence="2">
    <name type="scientific">Oryza nivara</name>
    <name type="common">Indian wild rice</name>
    <name type="synonym">Oryza sativa f. spontanea</name>
    <dbReference type="NCBI Taxonomy" id="4536"/>
    <lineage>
        <taxon>Eukaryota</taxon>
        <taxon>Viridiplantae</taxon>
        <taxon>Streptophyta</taxon>
        <taxon>Embryophyta</taxon>
        <taxon>Tracheophyta</taxon>
        <taxon>Spermatophyta</taxon>
        <taxon>Magnoliopsida</taxon>
        <taxon>Liliopsida</taxon>
        <taxon>Poales</taxon>
        <taxon>Poaceae</taxon>
        <taxon>BOP clade</taxon>
        <taxon>Oryzoideae</taxon>
        <taxon>Oryzeae</taxon>
        <taxon>Oryzinae</taxon>
        <taxon>Oryza</taxon>
    </lineage>
</organism>
<evidence type="ECO:0000313" key="2">
    <source>
        <dbReference type="EnsemblPlants" id="ONIVA01G22830.1"/>
    </source>
</evidence>
<proteinExistence type="predicted"/>
<name>A0A0E0FNE4_ORYNI</name>
<dbReference type="EnsemblPlants" id="ONIVA01G22830.1">
    <property type="protein sequence ID" value="ONIVA01G22830.1"/>
    <property type="gene ID" value="ONIVA01G22830"/>
</dbReference>
<evidence type="ECO:0000256" key="1">
    <source>
        <dbReference type="SAM" id="MobiDB-lite"/>
    </source>
</evidence>
<keyword evidence="3" id="KW-1185">Reference proteome</keyword>
<feature type="compositionally biased region" description="Basic and acidic residues" evidence="1">
    <location>
        <begin position="1"/>
        <end position="15"/>
    </location>
</feature>
<sequence>MERERVVGAEGDGGRPGRRTAGRRRRRIAHGAAGDALRVGAVRGGGGGLDFFASRSHAAHLIDLVTSPWPGRVVASKHAAASSRALRRAARTAHHQRHRGSRAPRL</sequence>
<feature type="region of interest" description="Disordered" evidence="1">
    <location>
        <begin position="1"/>
        <end position="28"/>
    </location>
</feature>
<feature type="compositionally biased region" description="Basic residues" evidence="1">
    <location>
        <begin position="16"/>
        <end position="28"/>
    </location>
</feature>
<reference evidence="2" key="2">
    <citation type="submission" date="2018-04" db="EMBL/GenBank/DDBJ databases">
        <title>OnivRS2 (Oryza nivara Reference Sequence Version 2).</title>
        <authorList>
            <person name="Zhang J."/>
            <person name="Kudrna D."/>
            <person name="Lee S."/>
            <person name="Talag J."/>
            <person name="Rajasekar S."/>
            <person name="Welchert J."/>
            <person name="Hsing Y.-I."/>
            <person name="Wing R.A."/>
        </authorList>
    </citation>
    <scope>NUCLEOTIDE SEQUENCE [LARGE SCALE GENOMIC DNA]</scope>
</reference>
<dbReference type="Proteomes" id="UP000006591">
    <property type="component" value="Chromosome 1"/>
</dbReference>
<dbReference type="HOGENOM" id="CLU_2227488_0_0_1"/>
<dbReference type="AlphaFoldDB" id="A0A0E0FNE4"/>
<feature type="compositionally biased region" description="Basic residues" evidence="1">
    <location>
        <begin position="85"/>
        <end position="106"/>
    </location>
</feature>